<sequence>MYPTDERHRTRRSAEARRVGVGRRGLTGGAVLITRNSCIVSPCCPLPYPGRQAAARRLHLCRTAEAFGSQKRSARHGHQHQVRACRGDGCDVETARHAQSRRMSKGRVETVLRQIDRSSAFAT</sequence>
<gene>
    <name evidence="1" type="primary">P0519D04.32</name>
</gene>
<protein>
    <submittedName>
        <fullName evidence="1">Uncharacterized protein</fullName>
    </submittedName>
</protein>
<accession>Q5N7K9</accession>
<proteinExistence type="predicted"/>
<evidence type="ECO:0000313" key="1">
    <source>
        <dbReference type="EMBL" id="BAD82548.1"/>
    </source>
</evidence>
<organism evidence="1">
    <name type="scientific">Oryza sativa subsp. japonica</name>
    <name type="common">Rice</name>
    <dbReference type="NCBI Taxonomy" id="39947"/>
    <lineage>
        <taxon>Eukaryota</taxon>
        <taxon>Viridiplantae</taxon>
        <taxon>Streptophyta</taxon>
        <taxon>Embryophyta</taxon>
        <taxon>Tracheophyta</taxon>
        <taxon>Spermatophyta</taxon>
        <taxon>Magnoliopsida</taxon>
        <taxon>Liliopsida</taxon>
        <taxon>Poales</taxon>
        <taxon>Poaceae</taxon>
        <taxon>BOP clade</taxon>
        <taxon>Oryzoideae</taxon>
        <taxon>Oryzeae</taxon>
        <taxon>Oryzinae</taxon>
        <taxon>Oryza</taxon>
        <taxon>Oryza sativa</taxon>
    </lineage>
</organism>
<dbReference type="Proteomes" id="UP000817658">
    <property type="component" value="Chromosome 1"/>
</dbReference>
<dbReference type="EMBL" id="AP003455">
    <property type="protein sequence ID" value="BAD82548.1"/>
    <property type="molecule type" value="Genomic_DNA"/>
</dbReference>
<name>Q5N7K9_ORYSJ</name>
<dbReference type="AlphaFoldDB" id="Q5N7K9"/>
<reference evidence="1" key="1">
    <citation type="journal article" date="2002" name="Nature">
        <title>The genome sequence and structure of rice chromosome 1.</title>
        <authorList>
            <person name="Sasaki T."/>
            <person name="Matsumoto T."/>
            <person name="Yamamoto K."/>
            <person name="Sakata K."/>
            <person name="Baba T."/>
            <person name="Katayose Y."/>
            <person name="Wu J."/>
            <person name="Niimura Y."/>
            <person name="Cheng Z."/>
            <person name="Nagamura Y."/>
            <person name="Antonio B.A."/>
            <person name="Kanamori H."/>
            <person name="Hosokawa S."/>
            <person name="Masukawa M."/>
            <person name="Arikawa K."/>
            <person name="Chiden Y."/>
            <person name="Hayashi M."/>
            <person name="Okamoto M."/>
            <person name="Ando T."/>
            <person name="Aoki H."/>
            <person name="Arita K."/>
            <person name="Hamada M."/>
            <person name="Harada C."/>
            <person name="Hijishita S."/>
            <person name="Honda M."/>
            <person name="Ichikawa Y."/>
            <person name="Idonuma A."/>
            <person name="Iijima M."/>
            <person name="Ikeda M."/>
            <person name="Ikeno M."/>
            <person name="Itoh S."/>
            <person name="Itoh T."/>
            <person name="Itoh Y."/>
            <person name="Itoh Y."/>
            <person name="Iwabuchi A."/>
            <person name="Kamiya K."/>
            <person name="Karasawa W."/>
            <person name="Katagiri S."/>
            <person name="Kikuta A."/>
            <person name="Kobayashi N."/>
            <person name="Kono I."/>
            <person name="Machita K."/>
            <person name="Maehara T."/>
            <person name="Mizuno H."/>
            <person name="Mizubayashi T."/>
            <person name="Mukai Y."/>
            <person name="Nagasaki H."/>
            <person name="Nakashima M."/>
            <person name="Nakama Y."/>
            <person name="Nakamichi Y."/>
            <person name="Nakamura M."/>
            <person name="Namiki N."/>
            <person name="Negishi M."/>
            <person name="Ohta I."/>
            <person name="Ono N."/>
            <person name="Saji S."/>
            <person name="Sakai K."/>
            <person name="Shibata M."/>
            <person name="Shimokawa T."/>
            <person name="Shomura A."/>
            <person name="Song J."/>
            <person name="Takazaki Y."/>
            <person name="Terasawa K."/>
            <person name="Tsuji K."/>
            <person name="Waki K."/>
            <person name="Yamagata H."/>
            <person name="Yamane H."/>
            <person name="Yoshiki S."/>
            <person name="Yoshihara R."/>
            <person name="Yukawa K."/>
            <person name="Zhong H."/>
            <person name="Iwama H."/>
            <person name="Endo T."/>
            <person name="Ito H."/>
            <person name="Hahn J.H."/>
            <person name="Kim H.I."/>
            <person name="Eun M.Y."/>
            <person name="Yano M."/>
            <person name="Jiang J."/>
            <person name="Gojobori T."/>
        </authorList>
    </citation>
    <scope>NUCLEOTIDE SEQUENCE [LARGE SCALE GENOMIC DNA]</scope>
</reference>